<evidence type="ECO:0000256" key="1">
    <source>
        <dbReference type="SAM" id="MobiDB-lite"/>
    </source>
</evidence>
<dbReference type="EMBL" id="SCEB01006384">
    <property type="protein sequence ID" value="RXM92380.1"/>
    <property type="molecule type" value="Genomic_DNA"/>
</dbReference>
<proteinExistence type="predicted"/>
<evidence type="ECO:0000313" key="3">
    <source>
        <dbReference type="Proteomes" id="UP000289886"/>
    </source>
</evidence>
<organism evidence="2 3">
    <name type="scientific">Acipenser ruthenus</name>
    <name type="common">Sterlet sturgeon</name>
    <dbReference type="NCBI Taxonomy" id="7906"/>
    <lineage>
        <taxon>Eukaryota</taxon>
        <taxon>Metazoa</taxon>
        <taxon>Chordata</taxon>
        <taxon>Craniata</taxon>
        <taxon>Vertebrata</taxon>
        <taxon>Euteleostomi</taxon>
        <taxon>Actinopterygii</taxon>
        <taxon>Chondrostei</taxon>
        <taxon>Acipenseriformes</taxon>
        <taxon>Acipenseridae</taxon>
        <taxon>Acipenser</taxon>
    </lineage>
</organism>
<feature type="region of interest" description="Disordered" evidence="1">
    <location>
        <begin position="1"/>
        <end position="32"/>
    </location>
</feature>
<keyword evidence="3" id="KW-1185">Reference proteome</keyword>
<name>A0A444UW22_ACIRT</name>
<comment type="caution">
    <text evidence="2">The sequence shown here is derived from an EMBL/GenBank/DDBJ whole genome shotgun (WGS) entry which is preliminary data.</text>
</comment>
<evidence type="ECO:0000313" key="2">
    <source>
        <dbReference type="EMBL" id="RXM92380.1"/>
    </source>
</evidence>
<dbReference type="Proteomes" id="UP000289886">
    <property type="component" value="Unassembled WGS sequence"/>
</dbReference>
<feature type="region of interest" description="Disordered" evidence="1">
    <location>
        <begin position="46"/>
        <end position="93"/>
    </location>
</feature>
<protein>
    <submittedName>
        <fullName evidence="2">Zinc finger protein 280D</fullName>
    </submittedName>
</protein>
<sequence>MAGLFMECEEEELEPWQKRIPEVTEDDDDDDEPIFVGEITCSKPPNNTLRIRKGLPPGLGLTKRPAASEMNNTTPKKSKLEPGTPVSSLSINSTGQDLNLKGSMTNSSAYVTNGVQILNACPKCKIHFHIMGPLKNHMKFCCPDLFNNYFPTTSKQETPTTPVKLAEAEKGKLVMLVNEFYYGKYEGDIQQEQKTNTTFKCCSCLKLLKNNIRCGKSLPSSSREYKTSALPILPQSD</sequence>
<accession>A0A444UW22</accession>
<feature type="compositionally biased region" description="Acidic residues" evidence="1">
    <location>
        <begin position="23"/>
        <end position="32"/>
    </location>
</feature>
<dbReference type="AlphaFoldDB" id="A0A444UW22"/>
<reference evidence="2 3" key="1">
    <citation type="submission" date="2019-01" db="EMBL/GenBank/DDBJ databases">
        <title>Draft Genome and Complete Hox-Cluster Characterization of the Sterlet Sturgeon (Acipenser ruthenus).</title>
        <authorList>
            <person name="Wei Q."/>
        </authorList>
    </citation>
    <scope>NUCLEOTIDE SEQUENCE [LARGE SCALE GENOMIC DNA]</scope>
    <source>
        <strain evidence="2">WHYD16114868_AA</strain>
        <tissue evidence="2">Blood</tissue>
    </source>
</reference>
<gene>
    <name evidence="2" type="ORF">EOD39_20194</name>
</gene>